<dbReference type="AlphaFoldDB" id="A0A6I3J182"/>
<comment type="caution">
    <text evidence="1">The sequence shown here is derived from an EMBL/GenBank/DDBJ whole genome shotgun (WGS) entry which is preliminary data.</text>
</comment>
<dbReference type="EMBL" id="WLVL01000046">
    <property type="protein sequence ID" value="MTB73136.1"/>
    <property type="molecule type" value="Genomic_DNA"/>
</dbReference>
<keyword evidence="2" id="KW-1185">Reference proteome</keyword>
<organism evidence="1 2">
    <name type="scientific">Arsenicicoccus cauae</name>
    <dbReference type="NCBI Taxonomy" id="2663847"/>
    <lineage>
        <taxon>Bacteria</taxon>
        <taxon>Bacillati</taxon>
        <taxon>Actinomycetota</taxon>
        <taxon>Actinomycetes</taxon>
        <taxon>Micrococcales</taxon>
        <taxon>Intrasporangiaceae</taxon>
        <taxon>Arsenicicoccus</taxon>
    </lineage>
</organism>
<name>A0A6I3J182_9MICO</name>
<sequence length="48" mass="5604">MLDSEDACQAAQDITETEERAYWSQQRIDELRLRSLAFLRHVLAHETG</sequence>
<gene>
    <name evidence="1" type="ORF">GGG17_14435</name>
</gene>
<protein>
    <submittedName>
        <fullName evidence="1">Uncharacterized protein</fullName>
    </submittedName>
</protein>
<dbReference type="Proteomes" id="UP000431092">
    <property type="component" value="Unassembled WGS sequence"/>
</dbReference>
<evidence type="ECO:0000313" key="1">
    <source>
        <dbReference type="EMBL" id="MTB73136.1"/>
    </source>
</evidence>
<accession>A0A6I3J182</accession>
<dbReference type="RefSeq" id="WP_154594406.1">
    <property type="nucleotide sequence ID" value="NZ_WLVL01000046.1"/>
</dbReference>
<reference evidence="1 2" key="1">
    <citation type="submission" date="2019-11" db="EMBL/GenBank/DDBJ databases">
        <title>Whole genome sequencing identifies a novel species of the genus Arsenicicoccus isolated from human blood.</title>
        <authorList>
            <person name="Jeong J.H."/>
            <person name="Kweon O.J."/>
            <person name="Kim H.R."/>
            <person name="Kim T.-H."/>
            <person name="Ha S.-M."/>
            <person name="Lee M.-K."/>
        </authorList>
    </citation>
    <scope>NUCLEOTIDE SEQUENCE [LARGE SCALE GENOMIC DNA]</scope>
    <source>
        <strain evidence="1 2">MKL-02</strain>
    </source>
</reference>
<proteinExistence type="predicted"/>
<evidence type="ECO:0000313" key="2">
    <source>
        <dbReference type="Proteomes" id="UP000431092"/>
    </source>
</evidence>